<dbReference type="KEGG" id="tal:Thal_0206"/>
<keyword evidence="4 10" id="KW-1003">Cell membrane</keyword>
<dbReference type="STRING" id="638303.Thal_0206"/>
<feature type="transmembrane region" description="Helical" evidence="9">
    <location>
        <begin position="284"/>
        <end position="306"/>
    </location>
</feature>
<dbReference type="NCBIfam" id="TIGR02138">
    <property type="entry name" value="phosphate_pstC"/>
    <property type="match status" value="1"/>
</dbReference>
<feature type="transmembrane region" description="Helical" evidence="9">
    <location>
        <begin position="168"/>
        <end position="191"/>
    </location>
</feature>
<feature type="transmembrane region" description="Helical" evidence="9">
    <location>
        <begin position="212"/>
        <end position="232"/>
    </location>
</feature>
<comment type="similarity">
    <text evidence="2 10">Belongs to the binding-protein-dependent transport system permease family. CysTW subfamily.</text>
</comment>
<comment type="function">
    <text evidence="10">Part of the binding-protein-dependent transport system for phosphate; probably responsible for the translocation of the substrate across the membrane.</text>
</comment>
<keyword evidence="6 9" id="KW-0812">Transmembrane</keyword>
<evidence type="ECO:0000256" key="4">
    <source>
        <dbReference type="ARBA" id="ARBA00022475"/>
    </source>
</evidence>
<name>D3SNV4_THEAH</name>
<dbReference type="SUPFAM" id="SSF161098">
    <property type="entry name" value="MetI-like"/>
    <property type="match status" value="1"/>
</dbReference>
<dbReference type="GO" id="GO:0005886">
    <property type="term" value="C:plasma membrane"/>
    <property type="evidence" value="ECO:0007669"/>
    <property type="project" value="UniProtKB-SubCell"/>
</dbReference>
<dbReference type="GO" id="GO:0006817">
    <property type="term" value="P:phosphate ion transport"/>
    <property type="evidence" value="ECO:0007669"/>
    <property type="project" value="UniProtKB-KW"/>
</dbReference>
<dbReference type="Pfam" id="PF00528">
    <property type="entry name" value="BPD_transp_1"/>
    <property type="match status" value="1"/>
</dbReference>
<evidence type="ECO:0000256" key="8">
    <source>
        <dbReference type="ARBA" id="ARBA00023136"/>
    </source>
</evidence>
<evidence type="ECO:0000313" key="12">
    <source>
        <dbReference type="EMBL" id="ADC88841.1"/>
    </source>
</evidence>
<evidence type="ECO:0000256" key="1">
    <source>
        <dbReference type="ARBA" id="ARBA00004651"/>
    </source>
</evidence>
<dbReference type="OrthoDB" id="9785113at2"/>
<keyword evidence="13" id="KW-1185">Reference proteome</keyword>
<dbReference type="EMBL" id="CP001931">
    <property type="protein sequence ID" value="ADC88841.1"/>
    <property type="molecule type" value="Genomic_DNA"/>
</dbReference>
<evidence type="ECO:0000256" key="3">
    <source>
        <dbReference type="ARBA" id="ARBA00022448"/>
    </source>
</evidence>
<dbReference type="RefSeq" id="WP_012991248.1">
    <property type="nucleotide sequence ID" value="NC_013894.1"/>
</dbReference>
<dbReference type="Proteomes" id="UP000002043">
    <property type="component" value="Chromosome"/>
</dbReference>
<organism evidence="12 13">
    <name type="scientific">Thermocrinis albus (strain DSM 14484 / JCM 11386 / HI 11/12)</name>
    <dbReference type="NCBI Taxonomy" id="638303"/>
    <lineage>
        <taxon>Bacteria</taxon>
        <taxon>Pseudomonadati</taxon>
        <taxon>Aquificota</taxon>
        <taxon>Aquificia</taxon>
        <taxon>Aquificales</taxon>
        <taxon>Aquificaceae</taxon>
        <taxon>Thermocrinis</taxon>
    </lineage>
</organism>
<keyword evidence="3 9" id="KW-0813">Transport</keyword>
<dbReference type="InterPro" id="IPR051124">
    <property type="entry name" value="Phosphate_Transport_Permease"/>
</dbReference>
<dbReference type="GO" id="GO:0005315">
    <property type="term" value="F:phosphate transmembrane transporter activity"/>
    <property type="evidence" value="ECO:0007669"/>
    <property type="project" value="InterPro"/>
</dbReference>
<evidence type="ECO:0000259" key="11">
    <source>
        <dbReference type="PROSITE" id="PS50928"/>
    </source>
</evidence>
<feature type="transmembrane region" description="Helical" evidence="9">
    <location>
        <begin position="43"/>
        <end position="60"/>
    </location>
</feature>
<dbReference type="InterPro" id="IPR000515">
    <property type="entry name" value="MetI-like"/>
</dbReference>
<dbReference type="PANTHER" id="PTHR30425">
    <property type="entry name" value="PHOSPHATE TRANSPORT SYSTEM PERMEASE PROTEIN PST"/>
    <property type="match status" value="1"/>
</dbReference>
<evidence type="ECO:0000256" key="9">
    <source>
        <dbReference type="RuleBase" id="RU363032"/>
    </source>
</evidence>
<dbReference type="CDD" id="cd06261">
    <property type="entry name" value="TM_PBP2"/>
    <property type="match status" value="1"/>
</dbReference>
<gene>
    <name evidence="12" type="ordered locus">Thal_0206</name>
</gene>
<sequence>MHTVAGLGKKLLDRTLALLLALCSLGVGLLFPLLVLTVLVKEARLAINTFGLSFLVNTTWDPVAQQFGGATMVVGTLLSTFLSLLIAVPVAIGVAIFQTEMAPRWLRPITASLVELLASIPSIVYGMWGFLVLAPIMAQKVEPFLQKSLGQLPLVGKLFDGTPTGIDLLTTSVILSLMIMPFMASVIKDAFQMVPPVMKESAYAMGATRWEVIRKVVMPYTMSAMVGGAILATGRALGETMAVAFLAGNTPQIPRSLLDSFTTITVALANQFTEADTDLYLSSLYYLSLLLFLVSITLLAVSKYLLARFEGRTS</sequence>
<evidence type="ECO:0000256" key="5">
    <source>
        <dbReference type="ARBA" id="ARBA00022592"/>
    </source>
</evidence>
<evidence type="ECO:0000256" key="2">
    <source>
        <dbReference type="ARBA" id="ARBA00007069"/>
    </source>
</evidence>
<dbReference type="eggNOG" id="COG0573">
    <property type="taxonomic scope" value="Bacteria"/>
</dbReference>
<accession>D3SNV4</accession>
<comment type="subcellular location">
    <subcellularLocation>
        <location evidence="1 9">Cell membrane</location>
        <topology evidence="1 9">Multi-pass membrane protein</topology>
    </subcellularLocation>
</comment>
<reference evidence="13" key="1">
    <citation type="journal article" date="2010" name="Stand. Genomic Sci.">
        <title>Complete genome sequence of Thermocrinis albus type strain (HI 11/12T).</title>
        <authorList>
            <person name="Wirth R."/>
            <person name="Sikorski J."/>
            <person name="Brambilla E."/>
            <person name="Misra M."/>
            <person name="Lapidus A."/>
            <person name="Copeland A."/>
            <person name="Nolan M."/>
            <person name="Lucas S."/>
            <person name="Chen F."/>
            <person name="Tice H."/>
            <person name="Cheng J.F."/>
            <person name="Han C."/>
            <person name="Detter J.C."/>
            <person name="Tapia R."/>
            <person name="Bruce D."/>
            <person name="Goodwin L."/>
            <person name="Pitluck S."/>
            <person name="Pati A."/>
            <person name="Anderson I."/>
            <person name="Ivanova N."/>
            <person name="Mavromatis K."/>
            <person name="Mikhailova N."/>
            <person name="Chen A."/>
            <person name="Palaniappan K."/>
            <person name="Bilek Y."/>
            <person name="Hader T."/>
            <person name="Land M."/>
            <person name="Hauser L."/>
            <person name="Chang Y.J."/>
            <person name="Jeffries C.D."/>
            <person name="Tindall B.J."/>
            <person name="Rohde M."/>
            <person name="Goker M."/>
            <person name="Bristow J."/>
            <person name="Eisen J.A."/>
            <person name="Markowitz V."/>
            <person name="Hugenholtz P."/>
            <person name="Kyrpides N.C."/>
            <person name="Klenk H.P."/>
        </authorList>
    </citation>
    <scope>NUCLEOTIDE SEQUENCE [LARGE SCALE GENOMIC DNA]</scope>
    <source>
        <strain evidence="13">DSM 14484 / JCM 11386 / HI 11/12</strain>
    </source>
</reference>
<proteinExistence type="inferred from homology"/>
<protein>
    <recommendedName>
        <fullName evidence="10">Phosphate transport system permease protein</fullName>
    </recommendedName>
</protein>
<feature type="transmembrane region" description="Helical" evidence="9">
    <location>
        <begin position="109"/>
        <end position="138"/>
    </location>
</feature>
<keyword evidence="7 9" id="KW-1133">Transmembrane helix</keyword>
<feature type="transmembrane region" description="Helical" evidence="9">
    <location>
        <begin position="16"/>
        <end position="36"/>
    </location>
</feature>
<keyword evidence="8 9" id="KW-0472">Membrane</keyword>
<feature type="transmembrane region" description="Helical" evidence="9">
    <location>
        <begin position="72"/>
        <end position="97"/>
    </location>
</feature>
<dbReference type="AlphaFoldDB" id="D3SNV4"/>
<evidence type="ECO:0000313" key="13">
    <source>
        <dbReference type="Proteomes" id="UP000002043"/>
    </source>
</evidence>
<evidence type="ECO:0000256" key="7">
    <source>
        <dbReference type="ARBA" id="ARBA00022989"/>
    </source>
</evidence>
<dbReference type="PANTHER" id="PTHR30425:SF1">
    <property type="entry name" value="PHOSPHATE TRANSPORT SYSTEM PERMEASE PROTEIN PSTC"/>
    <property type="match status" value="1"/>
</dbReference>
<dbReference type="InterPro" id="IPR011864">
    <property type="entry name" value="Phosphate_PstC"/>
</dbReference>
<dbReference type="Gene3D" id="1.10.3720.10">
    <property type="entry name" value="MetI-like"/>
    <property type="match status" value="1"/>
</dbReference>
<keyword evidence="5 10" id="KW-0592">Phosphate transport</keyword>
<dbReference type="InterPro" id="IPR035906">
    <property type="entry name" value="MetI-like_sf"/>
</dbReference>
<dbReference type="PROSITE" id="PS50928">
    <property type="entry name" value="ABC_TM1"/>
    <property type="match status" value="1"/>
</dbReference>
<evidence type="ECO:0000256" key="6">
    <source>
        <dbReference type="ARBA" id="ARBA00022692"/>
    </source>
</evidence>
<dbReference type="HOGENOM" id="CLU_033621_1_3_0"/>
<feature type="domain" description="ABC transmembrane type-1" evidence="11">
    <location>
        <begin position="73"/>
        <end position="302"/>
    </location>
</feature>
<evidence type="ECO:0000256" key="10">
    <source>
        <dbReference type="RuleBase" id="RU363054"/>
    </source>
</evidence>